<dbReference type="Proteomes" id="UP000030526">
    <property type="component" value="Unassembled WGS sequence"/>
</dbReference>
<dbReference type="InterPro" id="IPR009734">
    <property type="entry name" value="Myoviridae_GpU"/>
</dbReference>
<sequence length="310" mass="33701">MSYALLGHIAFDLLNAPTALDEKHSATYAQHDVLSGRPRLQAIGNELTELTLNLNLHYMLGSVDGRYQELILAKENQQALALVLGFSKFKGYFVITDIQSQALYTDGRGNTLARDISLTLREFVEDQGQDVLGLALQLGSSSPLGALLPAGAVKAINQTKTLVTKGVQLYQQTKRVINDVRNATTLIKTLAADPASALAQLPAVIERVGGALTPLGEMLGLSDSFKLLTQGISGTTYFMRDIAEIADNLNVFESAFKQGLNDSKLSEWFDVGVKALDSCDTVLERLSEPVTQMTAWIVLREDSNGEVRDE</sequence>
<reference evidence="1 2" key="1">
    <citation type="submission" date="2014-08" db="EMBL/GenBank/DDBJ databases">
        <title>Chaperone-usher fimbriae in a diverse selection of Gallibacterium genomes.</title>
        <authorList>
            <person name="Kudirkiene E."/>
            <person name="Bager R.J."/>
            <person name="Johnson T.J."/>
            <person name="Bojesen A.M."/>
        </authorList>
    </citation>
    <scope>NUCLEOTIDE SEQUENCE [LARGE SCALE GENOMIC DNA]</scope>
    <source>
        <strain evidence="1 2">20558/3kl.</strain>
    </source>
</reference>
<dbReference type="Pfam" id="PF06995">
    <property type="entry name" value="Phage_P2_GpU"/>
    <property type="match status" value="1"/>
</dbReference>
<proteinExistence type="predicted"/>
<gene>
    <name evidence="1" type="ORF">JP32_06095</name>
</gene>
<protein>
    <submittedName>
        <fullName evidence="1">Tail protein</fullName>
    </submittedName>
</protein>
<comment type="caution">
    <text evidence="1">The sequence shown here is derived from an EMBL/GenBank/DDBJ whole genome shotgun (WGS) entry which is preliminary data.</text>
</comment>
<evidence type="ECO:0000313" key="1">
    <source>
        <dbReference type="EMBL" id="KGQ31933.1"/>
    </source>
</evidence>
<dbReference type="AlphaFoldDB" id="A0A0A2XID1"/>
<organism evidence="1 2">
    <name type="scientific">Gallibacterium anatis</name>
    <dbReference type="NCBI Taxonomy" id="750"/>
    <lineage>
        <taxon>Bacteria</taxon>
        <taxon>Pseudomonadati</taxon>
        <taxon>Pseudomonadota</taxon>
        <taxon>Gammaproteobacteria</taxon>
        <taxon>Pasteurellales</taxon>
        <taxon>Pasteurellaceae</taxon>
        <taxon>Gallibacterium</taxon>
    </lineage>
</organism>
<dbReference type="EMBL" id="JPXS01000027">
    <property type="protein sequence ID" value="KGQ31933.1"/>
    <property type="molecule type" value="Genomic_DNA"/>
</dbReference>
<accession>A0A0A2XID1</accession>
<dbReference type="RefSeq" id="WP_039084047.1">
    <property type="nucleotide sequence ID" value="NZ_JPXS01000027.1"/>
</dbReference>
<name>A0A0A2XID1_9PAST</name>
<evidence type="ECO:0000313" key="2">
    <source>
        <dbReference type="Proteomes" id="UP000030526"/>
    </source>
</evidence>